<dbReference type="Pfam" id="PF19090">
    <property type="entry name" value="DUF5778"/>
    <property type="match status" value="1"/>
</dbReference>
<organism evidence="1 2">
    <name type="scientific">Saliphagus infecundisoli</name>
    <dbReference type="NCBI Taxonomy" id="1849069"/>
    <lineage>
        <taxon>Archaea</taxon>
        <taxon>Methanobacteriati</taxon>
        <taxon>Methanobacteriota</taxon>
        <taxon>Stenosarchaea group</taxon>
        <taxon>Halobacteria</taxon>
        <taxon>Halobacteriales</taxon>
        <taxon>Natrialbaceae</taxon>
        <taxon>Saliphagus</taxon>
    </lineage>
</organism>
<gene>
    <name evidence="1" type="ORF">ACFPFO_13595</name>
</gene>
<accession>A0ABD5QGA7</accession>
<evidence type="ECO:0000313" key="2">
    <source>
        <dbReference type="Proteomes" id="UP001595925"/>
    </source>
</evidence>
<sequence>MPDSIDDDLYRRTQALLEPGEIELNGAIVHTDYGSDAEVKMMQATIDAGDVIAAAAGHDPADCYVYSGNDDTDFSSNQHQGRTLEDEAFVWECQQLLREGTFDVVLYYEATADHEAILEEIREMGHEVTGVVPDNQVE</sequence>
<proteinExistence type="predicted"/>
<comment type="caution">
    <text evidence="1">The sequence shown here is derived from an EMBL/GenBank/DDBJ whole genome shotgun (WGS) entry which is preliminary data.</text>
</comment>
<dbReference type="RefSeq" id="WP_224827490.1">
    <property type="nucleotide sequence ID" value="NZ_JAIVEF010000001.1"/>
</dbReference>
<dbReference type="EMBL" id="JBHSJG010000036">
    <property type="protein sequence ID" value="MFC4988778.1"/>
    <property type="molecule type" value="Genomic_DNA"/>
</dbReference>
<protein>
    <submittedName>
        <fullName evidence="1">DUF5778 family protein</fullName>
    </submittedName>
</protein>
<dbReference type="InterPro" id="IPR043927">
    <property type="entry name" value="DUF5778"/>
</dbReference>
<dbReference type="AlphaFoldDB" id="A0ABD5QGA7"/>
<name>A0ABD5QGA7_9EURY</name>
<keyword evidence="2" id="KW-1185">Reference proteome</keyword>
<dbReference type="Proteomes" id="UP001595925">
    <property type="component" value="Unassembled WGS sequence"/>
</dbReference>
<evidence type="ECO:0000313" key="1">
    <source>
        <dbReference type="EMBL" id="MFC4988778.1"/>
    </source>
</evidence>
<reference evidence="1 2" key="1">
    <citation type="journal article" date="2019" name="Int. J. Syst. Evol. Microbiol.">
        <title>The Global Catalogue of Microorganisms (GCM) 10K type strain sequencing project: providing services to taxonomists for standard genome sequencing and annotation.</title>
        <authorList>
            <consortium name="The Broad Institute Genomics Platform"/>
            <consortium name="The Broad Institute Genome Sequencing Center for Infectious Disease"/>
            <person name="Wu L."/>
            <person name="Ma J."/>
        </authorList>
    </citation>
    <scope>NUCLEOTIDE SEQUENCE [LARGE SCALE GENOMIC DNA]</scope>
    <source>
        <strain evidence="1 2">CGMCC 1.15824</strain>
    </source>
</reference>